<dbReference type="EnsemblMetazoa" id="HelroT189166">
    <property type="protein sequence ID" value="HelroP189166"/>
    <property type="gene ID" value="HelroG189166"/>
</dbReference>
<dbReference type="Proteomes" id="UP000015101">
    <property type="component" value="Unassembled WGS sequence"/>
</dbReference>
<dbReference type="AlphaFoldDB" id="T1FQQ8"/>
<name>T1FQQ8_HELRO</name>
<evidence type="ECO:0000259" key="3">
    <source>
        <dbReference type="PROSITE" id="PS51741"/>
    </source>
</evidence>
<proteinExistence type="predicted"/>
<dbReference type="InterPro" id="IPR027267">
    <property type="entry name" value="AH/BAR_dom_sf"/>
</dbReference>
<evidence type="ECO:0000256" key="2">
    <source>
        <dbReference type="SAM" id="MobiDB-lite"/>
    </source>
</evidence>
<feature type="compositionally biased region" description="Polar residues" evidence="2">
    <location>
        <begin position="273"/>
        <end position="289"/>
    </location>
</feature>
<dbReference type="KEGG" id="hro:HELRODRAFT_189166"/>
<evidence type="ECO:0000313" key="4">
    <source>
        <dbReference type="EMBL" id="ESN96242.1"/>
    </source>
</evidence>
<reference evidence="5" key="3">
    <citation type="submission" date="2015-06" db="UniProtKB">
        <authorList>
            <consortium name="EnsemblMetazoa"/>
        </authorList>
    </citation>
    <scope>IDENTIFICATION</scope>
</reference>
<evidence type="ECO:0000313" key="6">
    <source>
        <dbReference type="Proteomes" id="UP000015101"/>
    </source>
</evidence>
<feature type="region of interest" description="Disordered" evidence="2">
    <location>
        <begin position="273"/>
        <end position="299"/>
    </location>
</feature>
<dbReference type="SUPFAM" id="SSF103657">
    <property type="entry name" value="BAR/IMD domain-like"/>
    <property type="match status" value="1"/>
</dbReference>
<dbReference type="InParanoid" id="T1FQQ8"/>
<dbReference type="EMBL" id="KB097495">
    <property type="protein sequence ID" value="ESN96242.1"/>
    <property type="molecule type" value="Genomic_DNA"/>
</dbReference>
<reference evidence="6" key="1">
    <citation type="submission" date="2012-12" db="EMBL/GenBank/DDBJ databases">
        <authorList>
            <person name="Hellsten U."/>
            <person name="Grimwood J."/>
            <person name="Chapman J.A."/>
            <person name="Shapiro H."/>
            <person name="Aerts A."/>
            <person name="Otillar R.P."/>
            <person name="Terry A.Y."/>
            <person name="Boore J.L."/>
            <person name="Simakov O."/>
            <person name="Marletaz F."/>
            <person name="Cho S.-J."/>
            <person name="Edsinger-Gonzales E."/>
            <person name="Havlak P."/>
            <person name="Kuo D.-H."/>
            <person name="Larsson T."/>
            <person name="Lv J."/>
            <person name="Arendt D."/>
            <person name="Savage R."/>
            <person name="Osoegawa K."/>
            <person name="de Jong P."/>
            <person name="Lindberg D.R."/>
            <person name="Seaver E.C."/>
            <person name="Weisblat D.A."/>
            <person name="Putnam N.H."/>
            <person name="Grigoriev I.V."/>
            <person name="Rokhsar D.S."/>
        </authorList>
    </citation>
    <scope>NUCLEOTIDE SEQUENCE</scope>
</reference>
<dbReference type="OMA" id="FMRILAD"/>
<feature type="domain" description="F-BAR" evidence="3">
    <location>
        <begin position="1"/>
        <end position="204"/>
    </location>
</feature>
<dbReference type="InterPro" id="IPR031160">
    <property type="entry name" value="F_BAR_dom"/>
</dbReference>
<gene>
    <name evidence="5" type="primary">20211155</name>
    <name evidence="4" type="ORF">HELRODRAFT_189166</name>
</gene>
<dbReference type="STRING" id="6412.T1FQQ8"/>
<dbReference type="GeneID" id="20211155"/>
<dbReference type="HOGENOM" id="CLU_817786_0_0_1"/>
<protein>
    <recommendedName>
        <fullName evidence="3">F-BAR domain-containing protein</fullName>
    </recommendedName>
</protein>
<accession>T1FQQ8</accession>
<evidence type="ECO:0000256" key="1">
    <source>
        <dbReference type="PROSITE-ProRule" id="PRU01077"/>
    </source>
</evidence>
<reference evidence="4 6" key="2">
    <citation type="journal article" date="2013" name="Nature">
        <title>Insights into bilaterian evolution from three spiralian genomes.</title>
        <authorList>
            <person name="Simakov O."/>
            <person name="Marletaz F."/>
            <person name="Cho S.J."/>
            <person name="Edsinger-Gonzales E."/>
            <person name="Havlak P."/>
            <person name="Hellsten U."/>
            <person name="Kuo D.H."/>
            <person name="Larsson T."/>
            <person name="Lv J."/>
            <person name="Arendt D."/>
            <person name="Savage R."/>
            <person name="Osoegawa K."/>
            <person name="de Jong P."/>
            <person name="Grimwood J."/>
            <person name="Chapman J.A."/>
            <person name="Shapiro H."/>
            <person name="Aerts A."/>
            <person name="Otillar R.P."/>
            <person name="Terry A.Y."/>
            <person name="Boore J.L."/>
            <person name="Grigoriev I.V."/>
            <person name="Lindberg D.R."/>
            <person name="Seaver E.C."/>
            <person name="Weisblat D.A."/>
            <person name="Putnam N.H."/>
            <person name="Rokhsar D.S."/>
        </authorList>
    </citation>
    <scope>NUCLEOTIDE SEQUENCE</scope>
</reference>
<dbReference type="PANTHER" id="PTHR15735:SF21">
    <property type="entry name" value="PROTEIN NERVOUS WRECK"/>
    <property type="match status" value="1"/>
</dbReference>
<dbReference type="PANTHER" id="PTHR15735">
    <property type="entry name" value="FCH AND DOUBLE SH3 DOMAINS PROTEIN"/>
    <property type="match status" value="1"/>
</dbReference>
<dbReference type="OrthoDB" id="10065861at2759"/>
<dbReference type="eggNOG" id="KOG3565">
    <property type="taxonomic scope" value="Eukaryota"/>
</dbReference>
<dbReference type="EMBL" id="AMQM01001367">
    <property type="status" value="NOT_ANNOTATED_CDS"/>
    <property type="molecule type" value="Genomic_DNA"/>
</dbReference>
<evidence type="ECO:0000313" key="5">
    <source>
        <dbReference type="EnsemblMetazoa" id="HelroP189166"/>
    </source>
</evidence>
<keyword evidence="1" id="KW-0175">Coiled coil</keyword>
<organism evidence="5 6">
    <name type="scientific">Helobdella robusta</name>
    <name type="common">Californian leech</name>
    <dbReference type="NCBI Taxonomy" id="6412"/>
    <lineage>
        <taxon>Eukaryota</taxon>
        <taxon>Metazoa</taxon>
        <taxon>Spiralia</taxon>
        <taxon>Lophotrochozoa</taxon>
        <taxon>Annelida</taxon>
        <taxon>Clitellata</taxon>
        <taxon>Hirudinea</taxon>
        <taxon>Rhynchobdellida</taxon>
        <taxon>Glossiphoniidae</taxon>
        <taxon>Helobdella</taxon>
    </lineage>
</organism>
<dbReference type="CTD" id="20211155"/>
<keyword evidence="6" id="KW-1185">Reference proteome</keyword>
<dbReference type="PROSITE" id="PS51741">
    <property type="entry name" value="F_BAR"/>
    <property type="match status" value="1"/>
</dbReference>
<dbReference type="Gene3D" id="1.20.1270.60">
    <property type="entry name" value="Arfaptin homology (AH) domain/BAR domain"/>
    <property type="match status" value="1"/>
</dbReference>
<dbReference type="RefSeq" id="XP_009025448.1">
    <property type="nucleotide sequence ID" value="XM_009027200.1"/>
</dbReference>
<sequence length="340" mass="38531">MHEVWQTLLEETDRVGKTRLSAADVYSQQISESCKLVRGVKVQVAKKVFENLIEIQKDLTMSIQELTKLQKTYKDEEHIAHDARVKAADADDKVKKKSVGIFTSLSKLQQQSSKLNTRREACEAKSTAARNEYLLCLAAVNAQLNQYYSKDAPELIKSMDGEIYEKMQEYFTLFCQAELQSCGITQECFMRILADSTKVNRDFQLRGFLADNTIFVDLIQYQFQPQDNDNISKVSTEFQNSTPMEAETKKCAARYVQEDRAIKQASKKLQRLIDQSTSASKKSTDQTAEANVGGGGTVDPQVKIEEMKQIIRKSTIERTKMEARMDALKKAGINTDAFIL</sequence>